<dbReference type="EMBL" id="WOXT01000006">
    <property type="protein sequence ID" value="MUV15751.1"/>
    <property type="molecule type" value="Genomic_DNA"/>
</dbReference>
<accession>A0A7C9HVR6</accession>
<evidence type="ECO:0000313" key="3">
    <source>
        <dbReference type="Proteomes" id="UP000479692"/>
    </source>
</evidence>
<dbReference type="PROSITE" id="PS51257">
    <property type="entry name" value="PROKAR_LIPOPROTEIN"/>
    <property type="match status" value="1"/>
</dbReference>
<evidence type="ECO:0000256" key="1">
    <source>
        <dbReference type="SAM" id="SignalP"/>
    </source>
</evidence>
<keyword evidence="1" id="KW-0732">Signal</keyword>
<name>A0A7C9HVR6_9GAMM</name>
<evidence type="ECO:0000313" key="2">
    <source>
        <dbReference type="EMBL" id="MUV15751.1"/>
    </source>
</evidence>
<comment type="caution">
    <text evidence="2">The sequence shown here is derived from an EMBL/GenBank/DDBJ whole genome shotgun (WGS) entry which is preliminary data.</text>
</comment>
<proteinExistence type="predicted"/>
<protein>
    <submittedName>
        <fullName evidence="2">DUF4410 domain-containing protein</fullName>
    </submittedName>
</protein>
<dbReference type="InterPro" id="IPR025522">
    <property type="entry name" value="DUF4410"/>
</dbReference>
<sequence length="231" mass="24084">MRADRATLLLMCCAMLAACATTPSPRFEQADATQEVTRPERLLVYDFVGTRDALPPDTQITTYVDASAPAQTAQDVALGQQLGQQVAQQLVARLRAAGIDAYPVGSGPVPKVGDVVVRGEFVSVDAGSRSMRMLVGFGAGRAQLSTLVETFQITPTGPRALASAQADTQGGRLPGVLLPLGLGGMGTSAALSGASNVMQERGPESIRAAAQRTADGIADSIIGIYRERGWK</sequence>
<dbReference type="RefSeq" id="WP_156643337.1">
    <property type="nucleotide sequence ID" value="NZ_WOXT01000006.1"/>
</dbReference>
<dbReference type="Proteomes" id="UP000479692">
    <property type="component" value="Unassembled WGS sequence"/>
</dbReference>
<feature type="chain" id="PRO_5028819369" evidence="1">
    <location>
        <begin position="21"/>
        <end position="231"/>
    </location>
</feature>
<keyword evidence="3" id="KW-1185">Reference proteome</keyword>
<organism evidence="2 3">
    <name type="scientific">Noviluteimonas gilva</name>
    <dbReference type="NCBI Taxonomy" id="2682097"/>
    <lineage>
        <taxon>Bacteria</taxon>
        <taxon>Pseudomonadati</taxon>
        <taxon>Pseudomonadota</taxon>
        <taxon>Gammaproteobacteria</taxon>
        <taxon>Lysobacterales</taxon>
        <taxon>Lysobacteraceae</taxon>
        <taxon>Noviluteimonas</taxon>
    </lineage>
</organism>
<reference evidence="2 3" key="1">
    <citation type="submission" date="2019-12" db="EMBL/GenBank/DDBJ databases">
        <authorList>
            <person name="Xu J."/>
        </authorList>
    </citation>
    <scope>NUCLEOTIDE SEQUENCE [LARGE SCALE GENOMIC DNA]</scope>
    <source>
        <strain evidence="2 3">HX-5-24</strain>
    </source>
</reference>
<dbReference type="Pfam" id="PF14366">
    <property type="entry name" value="DUF4410"/>
    <property type="match status" value="1"/>
</dbReference>
<gene>
    <name evidence="2" type="ORF">GN331_16230</name>
</gene>
<dbReference type="AlphaFoldDB" id="A0A7C9HVR6"/>
<feature type="signal peptide" evidence="1">
    <location>
        <begin position="1"/>
        <end position="20"/>
    </location>
</feature>